<dbReference type="FunCoup" id="H2ATF3">
    <property type="interactions" value="19"/>
</dbReference>
<gene>
    <name evidence="1" type="primary">KAFR0C06580</name>
    <name evidence="1" type="ORF">KAFR_0C06580</name>
</gene>
<dbReference type="RefSeq" id="XP_003956788.1">
    <property type="nucleotide sequence ID" value="XM_003956739.1"/>
</dbReference>
<proteinExistence type="predicted"/>
<name>H2ATF3_KAZAF</name>
<dbReference type="HOGENOM" id="CLU_060146_0_0_1"/>
<evidence type="ECO:0000313" key="2">
    <source>
        <dbReference type="Proteomes" id="UP000005220"/>
    </source>
</evidence>
<dbReference type="OrthoDB" id="4038251at2759"/>
<dbReference type="Pfam" id="PF17276">
    <property type="entry name" value="DUF5341"/>
    <property type="match status" value="1"/>
</dbReference>
<accession>H2ATF3</accession>
<dbReference type="KEGG" id="kaf:KAFR_0C06580"/>
<dbReference type="InterPro" id="IPR035237">
    <property type="entry name" value="DUF5341"/>
</dbReference>
<reference evidence="1 2" key="1">
    <citation type="journal article" date="2011" name="Proc. Natl. Acad. Sci. U.S.A.">
        <title>Evolutionary erosion of yeast sex chromosomes by mating-type switching accidents.</title>
        <authorList>
            <person name="Gordon J.L."/>
            <person name="Armisen D."/>
            <person name="Proux-Wera E."/>
            <person name="Oheigeartaigh S.S."/>
            <person name="Byrne K.P."/>
            <person name="Wolfe K.H."/>
        </authorList>
    </citation>
    <scope>NUCLEOTIDE SEQUENCE [LARGE SCALE GENOMIC DNA]</scope>
    <source>
        <strain evidence="2">ATCC 22294 / BCRC 22015 / CBS 2517 / CECT 1963 / NBRC 1671 / NRRL Y-8276</strain>
    </source>
</reference>
<keyword evidence="2" id="KW-1185">Reference proteome</keyword>
<dbReference type="eggNOG" id="ENOG502SAW5">
    <property type="taxonomic scope" value="Eukaryota"/>
</dbReference>
<organism evidence="1 2">
    <name type="scientific">Kazachstania africana (strain ATCC 22294 / BCRC 22015 / CBS 2517 / CECT 1963 / NBRC 1671 / NRRL Y-8276)</name>
    <name type="common">Yeast</name>
    <name type="synonym">Kluyveromyces africanus</name>
    <dbReference type="NCBI Taxonomy" id="1071382"/>
    <lineage>
        <taxon>Eukaryota</taxon>
        <taxon>Fungi</taxon>
        <taxon>Dikarya</taxon>
        <taxon>Ascomycota</taxon>
        <taxon>Saccharomycotina</taxon>
        <taxon>Saccharomycetes</taxon>
        <taxon>Saccharomycetales</taxon>
        <taxon>Saccharomycetaceae</taxon>
        <taxon>Kazachstania</taxon>
    </lineage>
</organism>
<dbReference type="Proteomes" id="UP000005220">
    <property type="component" value="Chromosome 3"/>
</dbReference>
<dbReference type="EMBL" id="HE650823">
    <property type="protein sequence ID" value="CCF57653.1"/>
    <property type="molecule type" value="Genomic_DNA"/>
</dbReference>
<dbReference type="GeneID" id="13885571"/>
<protein>
    <submittedName>
        <fullName evidence="1">Uncharacterized protein</fullName>
    </submittedName>
</protein>
<dbReference type="InParanoid" id="H2ATF3"/>
<sequence length="267" mass="28627">MTAGALTIPYIAASVCLATTSGVCAPLAGLILSTVDVVVAAIVLGQSEGDVPSKRNLGTFEDWNGPFGSIVNISVWPHDNSSVISTVTRSQINFNYVAVTSQSNSSLSKRDSTTLANSLHFTSQFGNHVASSIVYTAEELSQLIVTAVPGQLVNSNFTKRTDTFEVSWLSYNFDNSNKGLAYDWYEAEGGSFDSVLEEELTSAITKNPDWKYCFSPAMVKAGEALDFDDIPGDGDGTGNVAKGEIYFNTYGGIDSFCNDAYDGTDRY</sequence>
<dbReference type="AlphaFoldDB" id="H2ATF3"/>
<evidence type="ECO:0000313" key="1">
    <source>
        <dbReference type="EMBL" id="CCF57653.1"/>
    </source>
</evidence>